<dbReference type="EMBL" id="JAVREZ010000012">
    <property type="protein sequence ID" value="MDT0484610.1"/>
    <property type="molecule type" value="Genomic_DNA"/>
</dbReference>
<name>A0ABU2VGA5_9ACTN</name>
<gene>
    <name evidence="3" type="ORF">RNB18_31245</name>
</gene>
<keyword evidence="4" id="KW-1185">Reference proteome</keyword>
<feature type="region of interest" description="Disordered" evidence="1">
    <location>
        <begin position="172"/>
        <end position="198"/>
    </location>
</feature>
<organism evidence="3 4">
    <name type="scientific">Streptomyces doebereineriae</name>
    <dbReference type="NCBI Taxonomy" id="3075528"/>
    <lineage>
        <taxon>Bacteria</taxon>
        <taxon>Bacillati</taxon>
        <taxon>Actinomycetota</taxon>
        <taxon>Actinomycetes</taxon>
        <taxon>Kitasatosporales</taxon>
        <taxon>Streptomycetaceae</taxon>
        <taxon>Streptomyces</taxon>
    </lineage>
</organism>
<accession>A0ABU2VGA5</accession>
<evidence type="ECO:0000313" key="3">
    <source>
        <dbReference type="EMBL" id="MDT0484610.1"/>
    </source>
</evidence>
<keyword evidence="2" id="KW-1133">Transmembrane helix</keyword>
<protein>
    <submittedName>
        <fullName evidence="3">Uncharacterized protein</fullName>
    </submittedName>
</protein>
<evidence type="ECO:0000256" key="1">
    <source>
        <dbReference type="SAM" id="MobiDB-lite"/>
    </source>
</evidence>
<sequence>MVRRIRPGDAGADDALVQEAIERAGQEVFTPRTAQDSQRAVNFLLKQLKTTTAVAQELGITQRSVERYRTGARKHPPRARAAQRPSHADSPHRPANSTRPRLVAWISWCRATGLREVIPSAGIDSPASAVTLGLAGTVGVLFAVWVGLVMLTMESSSWREVVKVLLKPVEPARVGRDRRPSSSSAGSSAYNNPSDSGF</sequence>
<feature type="compositionally biased region" description="Low complexity" evidence="1">
    <location>
        <begin position="181"/>
        <end position="198"/>
    </location>
</feature>
<evidence type="ECO:0000256" key="2">
    <source>
        <dbReference type="SAM" id="Phobius"/>
    </source>
</evidence>
<proteinExistence type="predicted"/>
<evidence type="ECO:0000313" key="4">
    <source>
        <dbReference type="Proteomes" id="UP001183824"/>
    </source>
</evidence>
<feature type="transmembrane region" description="Helical" evidence="2">
    <location>
        <begin position="129"/>
        <end position="151"/>
    </location>
</feature>
<keyword evidence="2" id="KW-0472">Membrane</keyword>
<feature type="region of interest" description="Disordered" evidence="1">
    <location>
        <begin position="66"/>
        <end position="97"/>
    </location>
</feature>
<dbReference type="Proteomes" id="UP001183824">
    <property type="component" value="Unassembled WGS sequence"/>
</dbReference>
<comment type="caution">
    <text evidence="3">The sequence shown here is derived from an EMBL/GenBank/DDBJ whole genome shotgun (WGS) entry which is preliminary data.</text>
</comment>
<dbReference type="RefSeq" id="WP_311717461.1">
    <property type="nucleotide sequence ID" value="NZ_JAVREZ010000012.1"/>
</dbReference>
<reference evidence="4" key="1">
    <citation type="submission" date="2023-07" db="EMBL/GenBank/DDBJ databases">
        <title>30 novel species of actinomycetes from the DSMZ collection.</title>
        <authorList>
            <person name="Nouioui I."/>
        </authorList>
    </citation>
    <scope>NUCLEOTIDE SEQUENCE [LARGE SCALE GENOMIC DNA]</scope>
    <source>
        <strain evidence="4">DSM 41640</strain>
    </source>
</reference>
<keyword evidence="2" id="KW-0812">Transmembrane</keyword>